<gene>
    <name evidence="2" type="primary">ORF18837</name>
</gene>
<reference evidence="2" key="1">
    <citation type="submission" date="2014-12" db="EMBL/GenBank/DDBJ databases">
        <title>Insight into the proteome of Arion vulgaris.</title>
        <authorList>
            <person name="Aradska J."/>
            <person name="Bulat T."/>
            <person name="Smidak R."/>
            <person name="Sarate P."/>
            <person name="Gangsoo J."/>
            <person name="Sialana F."/>
            <person name="Bilban M."/>
            <person name="Lubec G."/>
        </authorList>
    </citation>
    <scope>NUCLEOTIDE SEQUENCE</scope>
    <source>
        <tissue evidence="2">Skin</tissue>
    </source>
</reference>
<feature type="compositionally biased region" description="Polar residues" evidence="1">
    <location>
        <begin position="78"/>
        <end position="88"/>
    </location>
</feature>
<feature type="compositionally biased region" description="Basic and acidic residues" evidence="1">
    <location>
        <begin position="66"/>
        <end position="77"/>
    </location>
</feature>
<feature type="region of interest" description="Disordered" evidence="1">
    <location>
        <begin position="30"/>
        <end position="96"/>
    </location>
</feature>
<name>A0A0B6Y9N1_9EUPU</name>
<accession>A0A0B6Y9N1</accession>
<proteinExistence type="predicted"/>
<feature type="non-terminal residue" evidence="2">
    <location>
        <position position="96"/>
    </location>
</feature>
<protein>
    <submittedName>
        <fullName evidence="2">Uncharacterized protein</fullName>
    </submittedName>
</protein>
<feature type="non-terminal residue" evidence="2">
    <location>
        <position position="1"/>
    </location>
</feature>
<dbReference type="AlphaFoldDB" id="A0A0B6Y9N1"/>
<sequence length="96" mass="10573">VSASANLEVISQESFVQRLAGMNSACQNCQRERNRSLHNSAGRKGKVNRRKQQSKTSAPIVVNLKETVRSADSKRQSSVDGDSDVSTKSTDEEQYT</sequence>
<organism evidence="2">
    <name type="scientific">Arion vulgaris</name>
    <dbReference type="NCBI Taxonomy" id="1028688"/>
    <lineage>
        <taxon>Eukaryota</taxon>
        <taxon>Metazoa</taxon>
        <taxon>Spiralia</taxon>
        <taxon>Lophotrochozoa</taxon>
        <taxon>Mollusca</taxon>
        <taxon>Gastropoda</taxon>
        <taxon>Heterobranchia</taxon>
        <taxon>Euthyneura</taxon>
        <taxon>Panpulmonata</taxon>
        <taxon>Eupulmonata</taxon>
        <taxon>Stylommatophora</taxon>
        <taxon>Helicina</taxon>
        <taxon>Arionoidea</taxon>
        <taxon>Arionidae</taxon>
        <taxon>Arion</taxon>
    </lineage>
</organism>
<evidence type="ECO:0000313" key="2">
    <source>
        <dbReference type="EMBL" id="CEK53037.1"/>
    </source>
</evidence>
<dbReference type="EMBL" id="HACG01006172">
    <property type="protein sequence ID" value="CEK53037.1"/>
    <property type="molecule type" value="Transcribed_RNA"/>
</dbReference>
<evidence type="ECO:0000256" key="1">
    <source>
        <dbReference type="SAM" id="MobiDB-lite"/>
    </source>
</evidence>
<feature type="compositionally biased region" description="Basic residues" evidence="1">
    <location>
        <begin position="41"/>
        <end position="53"/>
    </location>
</feature>